<dbReference type="Pfam" id="PF13630">
    <property type="entry name" value="SdpI"/>
    <property type="match status" value="1"/>
</dbReference>
<feature type="transmembrane region" description="Helical" evidence="1">
    <location>
        <begin position="6"/>
        <end position="24"/>
    </location>
</feature>
<proteinExistence type="predicted"/>
<reference evidence="2" key="1">
    <citation type="submission" date="2023-05" db="EMBL/GenBank/DDBJ databases">
        <title>Metabolic capabilities are highly conserved among human nasal-associated Corynebacterium species in pangenomic analyses.</title>
        <authorList>
            <person name="Tran T.H."/>
            <person name="Roberts A.Q."/>
            <person name="Escapa I.F."/>
            <person name="Gao W."/>
            <person name="Conlan S."/>
            <person name="Kong H."/>
            <person name="Segre J.A."/>
            <person name="Kelly M.S."/>
            <person name="Lemon K.P."/>
        </authorList>
    </citation>
    <scope>NUCLEOTIDE SEQUENCE</scope>
    <source>
        <strain evidence="2">KPL2654</strain>
    </source>
</reference>
<keyword evidence="1" id="KW-1133">Transmembrane helix</keyword>
<dbReference type="InterPro" id="IPR025962">
    <property type="entry name" value="SdpI/YhfL"/>
</dbReference>
<organism evidence="2 3">
    <name type="scientific">Corynebacterium propinquum</name>
    <dbReference type="NCBI Taxonomy" id="43769"/>
    <lineage>
        <taxon>Bacteria</taxon>
        <taxon>Bacillati</taxon>
        <taxon>Actinomycetota</taxon>
        <taxon>Actinomycetes</taxon>
        <taxon>Mycobacteriales</taxon>
        <taxon>Corynebacteriaceae</taxon>
        <taxon>Corynebacterium</taxon>
    </lineage>
</organism>
<feature type="transmembrane region" description="Helical" evidence="1">
    <location>
        <begin position="45"/>
        <end position="71"/>
    </location>
</feature>
<evidence type="ECO:0000256" key="1">
    <source>
        <dbReference type="SAM" id="Phobius"/>
    </source>
</evidence>
<dbReference type="RefSeq" id="WP_144736765.1">
    <property type="nucleotide sequence ID" value="NZ_CABIYR010000007.1"/>
</dbReference>
<keyword evidence="1" id="KW-0812">Transmembrane</keyword>
<keyword evidence="1" id="KW-0472">Membrane</keyword>
<evidence type="ECO:0000313" key="3">
    <source>
        <dbReference type="Proteomes" id="UP001226160"/>
    </source>
</evidence>
<gene>
    <name evidence="2" type="ORF">QPX54_07295</name>
</gene>
<dbReference type="EMBL" id="JASNVP010000006">
    <property type="protein sequence ID" value="MDK4326306.1"/>
    <property type="molecule type" value="Genomic_DNA"/>
</dbReference>
<sequence length="157" mass="15979">MIVVPILLFALAAVVIVVGGLATLKKLPGNSVFGLRVHEARKSPEAWITAHAVAGPVWLVAGASLTFGALVSLQASGFMWVIPAVTTVVGTIALSYGANLGARTAVLYDQNVSAKKNADTTGGCCSSGGGAETHDIAEAPSVDVNALRQAARQADNQ</sequence>
<dbReference type="Proteomes" id="UP001226160">
    <property type="component" value="Unassembled WGS sequence"/>
</dbReference>
<comment type="caution">
    <text evidence="2">The sequence shown here is derived from an EMBL/GenBank/DDBJ whole genome shotgun (WGS) entry which is preliminary data.</text>
</comment>
<feature type="transmembrane region" description="Helical" evidence="1">
    <location>
        <begin position="77"/>
        <end position="98"/>
    </location>
</feature>
<dbReference type="AlphaFoldDB" id="A0AAP4FB56"/>
<evidence type="ECO:0000313" key="2">
    <source>
        <dbReference type="EMBL" id="MDK4326306.1"/>
    </source>
</evidence>
<accession>A0AAP4FB56</accession>
<protein>
    <submittedName>
        <fullName evidence="2">SdpI family protein</fullName>
    </submittedName>
</protein>
<name>A0AAP4FB56_9CORY</name>